<dbReference type="GO" id="GO:0004342">
    <property type="term" value="F:glucosamine-6-phosphate deaminase activity"/>
    <property type="evidence" value="ECO:0007669"/>
    <property type="project" value="UniProtKB-UniRule"/>
</dbReference>
<dbReference type="CDD" id="cd01399">
    <property type="entry name" value="GlcN6P_deaminase"/>
    <property type="match status" value="1"/>
</dbReference>
<comment type="caution">
    <text evidence="7">The sequence shown here is derived from an EMBL/GenBank/DDBJ whole genome shotgun (WGS) entry which is preliminary data.</text>
</comment>
<dbReference type="InterPro" id="IPR004547">
    <property type="entry name" value="Glucosamine6P_isomerase"/>
</dbReference>
<sequence>MKIVKTRDYNDMSRKAANIISAQIITKPDCVLGLATGSTPIGAYKQLVEWYEKGDLDFSEVKTVNLDEYKGLPRTNDQSYYYFMHENLFDKVNINPENTHLPDGTKEDAKAECEAYEALVESLGGTDLQLLGLGHNGHIGFNEPAAEFPKTTHCVDLQESTIEANKRFFASADEVPRQAYTMGIGTIMQAKQILVVVSGEDKAEIVAKAFFGPVTPEVPASILQLHRNVIIVADEAALSKVPKKI</sequence>
<dbReference type="PANTHER" id="PTHR11280">
    <property type="entry name" value="GLUCOSAMINE-6-PHOSPHATE ISOMERASE"/>
    <property type="match status" value="1"/>
</dbReference>
<evidence type="ECO:0000313" key="7">
    <source>
        <dbReference type="EMBL" id="NVH58937.1"/>
    </source>
</evidence>
<feature type="domain" description="Glucosamine/galactosamine-6-phosphate isomerase" evidence="5">
    <location>
        <begin position="12"/>
        <end position="227"/>
    </location>
</feature>
<feature type="active site" description="Proton acceptor; for ring-opening step" evidence="4">
    <location>
        <position position="138"/>
    </location>
</feature>
<organism evidence="7 8">
    <name type="scientific">Dorea phocaeensis</name>
    <dbReference type="NCBI Taxonomy" id="2040291"/>
    <lineage>
        <taxon>Bacteria</taxon>
        <taxon>Bacillati</taxon>
        <taxon>Bacillota</taxon>
        <taxon>Clostridia</taxon>
        <taxon>Lachnospirales</taxon>
        <taxon>Lachnospiraceae</taxon>
        <taxon>Dorea</taxon>
    </lineage>
</organism>
<dbReference type="AlphaFoldDB" id="A0A850HMT7"/>
<name>A0A850HMT7_9FIRM</name>
<dbReference type="GO" id="GO:0005737">
    <property type="term" value="C:cytoplasm"/>
    <property type="evidence" value="ECO:0007669"/>
    <property type="project" value="TreeGrafter"/>
</dbReference>
<dbReference type="GO" id="GO:0005975">
    <property type="term" value="P:carbohydrate metabolic process"/>
    <property type="evidence" value="ECO:0007669"/>
    <property type="project" value="InterPro"/>
</dbReference>
<keyword evidence="2 4" id="KW-0378">Hydrolase</keyword>
<dbReference type="Proteomes" id="UP000528555">
    <property type="component" value="Unassembled WGS sequence"/>
</dbReference>
<accession>A0A850HMT7</accession>
<dbReference type="InterPro" id="IPR037171">
    <property type="entry name" value="NagB/RpiA_transferase-like"/>
</dbReference>
<dbReference type="UniPathway" id="UPA00629">
    <property type="reaction ID" value="UER00684"/>
</dbReference>
<reference evidence="8 9" key="1">
    <citation type="journal article" date="2020" name="Cell Host Microbe">
        <title>Functional and Genomic Variation between Human-Derived Isolates of Lachnospiraceae Reveals Inter- and Intra-Species Diversity.</title>
        <authorList>
            <person name="Sorbara M.T."/>
            <person name="Littmann E.R."/>
            <person name="Fontana E."/>
            <person name="Moody T.U."/>
            <person name="Kohout C.E."/>
            <person name="Gjonbalaj M."/>
            <person name="Eaton V."/>
            <person name="Seok R."/>
            <person name="Leiner I.M."/>
            <person name="Pamer E.G."/>
        </authorList>
    </citation>
    <scope>NUCLEOTIDE SEQUENCE [LARGE SCALE GENOMIC DNA]</scope>
    <source>
        <strain evidence="7 8">MSK.17.11</strain>
        <strain evidence="6 9">MSK.17.38</strain>
    </source>
</reference>
<evidence type="ECO:0000256" key="3">
    <source>
        <dbReference type="ARBA" id="ARBA00023277"/>
    </source>
</evidence>
<comment type="catalytic activity">
    <reaction evidence="1 4">
        <text>alpha-D-glucosamine 6-phosphate + H2O = beta-D-fructose 6-phosphate + NH4(+)</text>
        <dbReference type="Rhea" id="RHEA:12172"/>
        <dbReference type="ChEBI" id="CHEBI:15377"/>
        <dbReference type="ChEBI" id="CHEBI:28938"/>
        <dbReference type="ChEBI" id="CHEBI:57634"/>
        <dbReference type="ChEBI" id="CHEBI:75989"/>
        <dbReference type="EC" id="3.5.99.6"/>
    </reaction>
</comment>
<dbReference type="Proteomes" id="UP000701680">
    <property type="component" value="Unassembled WGS sequence"/>
</dbReference>
<dbReference type="HAMAP" id="MF_01241">
    <property type="entry name" value="GlcN6P_deamin"/>
    <property type="match status" value="1"/>
</dbReference>
<dbReference type="RefSeq" id="WP_173814944.1">
    <property type="nucleotide sequence ID" value="NZ_JAAITX010000006.1"/>
</dbReference>
<proteinExistence type="inferred from homology"/>
<evidence type="ECO:0000256" key="1">
    <source>
        <dbReference type="ARBA" id="ARBA00000644"/>
    </source>
</evidence>
<dbReference type="Pfam" id="PF01182">
    <property type="entry name" value="Glucosamine_iso"/>
    <property type="match status" value="1"/>
</dbReference>
<dbReference type="InterPro" id="IPR018321">
    <property type="entry name" value="Glucosamine6P_isomerase_CS"/>
</dbReference>
<dbReference type="NCBIfam" id="TIGR00502">
    <property type="entry name" value="nagB"/>
    <property type="match status" value="1"/>
</dbReference>
<feature type="active site" description="For ring-opening step" evidence="4">
    <location>
        <position position="143"/>
    </location>
</feature>
<dbReference type="GO" id="GO:0006043">
    <property type="term" value="P:glucosamine catabolic process"/>
    <property type="evidence" value="ECO:0007669"/>
    <property type="project" value="TreeGrafter"/>
</dbReference>
<evidence type="ECO:0000313" key="6">
    <source>
        <dbReference type="EMBL" id="NSK15164.1"/>
    </source>
</evidence>
<dbReference type="PROSITE" id="PS01161">
    <property type="entry name" value="GLC_GALNAC_ISOMERASE"/>
    <property type="match status" value="1"/>
</dbReference>
<comment type="function">
    <text evidence="4">Catalyzes the reversible isomerization-deamination of glucosamine 6-phosphate (GlcN6P) to form fructose 6-phosphate (Fru6P) and ammonium ion.</text>
</comment>
<evidence type="ECO:0000313" key="8">
    <source>
        <dbReference type="Proteomes" id="UP000528555"/>
    </source>
</evidence>
<dbReference type="FunFam" id="3.40.50.1360:FF:000003">
    <property type="entry name" value="Glucosamine-6-phosphate deaminase"/>
    <property type="match status" value="1"/>
</dbReference>
<reference evidence="7" key="2">
    <citation type="submission" date="2020-02" db="EMBL/GenBank/DDBJ databases">
        <authorList>
            <person name="Littmann E."/>
            <person name="Sorbara M."/>
        </authorList>
    </citation>
    <scope>NUCLEOTIDE SEQUENCE</scope>
    <source>
        <strain evidence="7">MSK.17.11</strain>
        <strain evidence="6">MSK.17.38</strain>
    </source>
</reference>
<dbReference type="Gene3D" id="3.40.50.1360">
    <property type="match status" value="1"/>
</dbReference>
<protein>
    <recommendedName>
        <fullName evidence="4">Glucosamine-6-phosphate deaminase</fullName>
        <ecNumber evidence="4">3.5.99.6</ecNumber>
    </recommendedName>
    <alternativeName>
        <fullName evidence="4">GlcN6P deaminase</fullName>
        <shortName evidence="4">GNPDA</shortName>
    </alternativeName>
    <alternativeName>
        <fullName evidence="4">Glucosamine-6-phosphate isomerase</fullName>
    </alternativeName>
</protein>
<comment type="pathway">
    <text evidence="4">Amino-sugar metabolism; N-acetylneuraminate degradation; D-fructose 6-phosphate from N-acetylneuraminate: step 5/5.</text>
</comment>
<comment type="caution">
    <text evidence="4">Lacks conserved residue(s) required for the propagation of feature annotation.</text>
</comment>
<dbReference type="GO" id="GO:0006046">
    <property type="term" value="P:N-acetylglucosamine catabolic process"/>
    <property type="evidence" value="ECO:0007669"/>
    <property type="project" value="UniProtKB-UniRule"/>
</dbReference>
<dbReference type="InterPro" id="IPR006148">
    <property type="entry name" value="Glc/Gal-6P_isomerase"/>
</dbReference>
<keyword evidence="3 4" id="KW-0119">Carbohydrate metabolism</keyword>
<keyword evidence="8" id="KW-1185">Reference proteome</keyword>
<dbReference type="EMBL" id="JAAIUO010000006">
    <property type="protein sequence ID" value="NSK15164.1"/>
    <property type="molecule type" value="Genomic_DNA"/>
</dbReference>
<dbReference type="SUPFAM" id="SSF100950">
    <property type="entry name" value="NagB/RpiA/CoA transferase-like"/>
    <property type="match status" value="1"/>
</dbReference>
<comment type="similarity">
    <text evidence="4">Belongs to the glucosamine/galactosamine-6-phosphate isomerase family. NagB subfamily.</text>
</comment>
<evidence type="ECO:0000256" key="2">
    <source>
        <dbReference type="ARBA" id="ARBA00022801"/>
    </source>
</evidence>
<evidence type="ECO:0000313" key="9">
    <source>
        <dbReference type="Proteomes" id="UP000701680"/>
    </source>
</evidence>
<evidence type="ECO:0000259" key="5">
    <source>
        <dbReference type="Pfam" id="PF01182"/>
    </source>
</evidence>
<dbReference type="EC" id="3.5.99.6" evidence="4"/>
<evidence type="ECO:0000256" key="4">
    <source>
        <dbReference type="HAMAP-Rule" id="MF_01241"/>
    </source>
</evidence>
<dbReference type="GO" id="GO:0042802">
    <property type="term" value="F:identical protein binding"/>
    <property type="evidence" value="ECO:0007669"/>
    <property type="project" value="TreeGrafter"/>
</dbReference>
<gene>
    <name evidence="4 7" type="primary">nagB</name>
    <name evidence="7" type="ORF">G5A66_09830</name>
    <name evidence="6" type="ORF">G5A75_09855</name>
</gene>
<dbReference type="EMBL" id="JAAITX010000006">
    <property type="protein sequence ID" value="NVH58937.1"/>
    <property type="molecule type" value="Genomic_DNA"/>
</dbReference>
<feature type="active site" description="For ring-opening step" evidence="4">
    <location>
        <position position="136"/>
    </location>
</feature>
<dbReference type="PANTHER" id="PTHR11280:SF5">
    <property type="entry name" value="GLUCOSAMINE-6-PHOSPHATE ISOMERASE"/>
    <property type="match status" value="1"/>
</dbReference>
<dbReference type="GO" id="GO:0019262">
    <property type="term" value="P:N-acetylneuraminate catabolic process"/>
    <property type="evidence" value="ECO:0007669"/>
    <property type="project" value="UniProtKB-UniRule"/>
</dbReference>
<feature type="active site" description="Proton acceptor; for enolization step" evidence="4">
    <location>
        <position position="67"/>
    </location>
</feature>